<dbReference type="GO" id="GO:0018279">
    <property type="term" value="P:protein N-linked glycosylation via asparagine"/>
    <property type="evidence" value="ECO:0007669"/>
    <property type="project" value="TreeGrafter"/>
</dbReference>
<evidence type="ECO:0000256" key="4">
    <source>
        <dbReference type="ARBA" id="ARBA00006351"/>
    </source>
</evidence>
<accession>A0A8H7QQ16</accession>
<dbReference type="Pfam" id="PF18402">
    <property type="entry name" value="Thioredoxin_14"/>
    <property type="match status" value="1"/>
</dbReference>
<dbReference type="Gene3D" id="3.90.550.10">
    <property type="entry name" value="Spore Coat Polysaccharide Biosynthesis Protein SpsA, Chain A"/>
    <property type="match status" value="1"/>
</dbReference>
<feature type="domain" description="UDP-glucose:glycoprotein glucosyltransferase thioredoxin-like" evidence="14">
    <location>
        <begin position="697"/>
        <end position="911"/>
    </location>
</feature>
<feature type="domain" description="UGGT thioredoxin-like" evidence="13">
    <location>
        <begin position="423"/>
        <end position="678"/>
    </location>
</feature>
<keyword evidence="7" id="KW-0256">Endoplasmic reticulum</keyword>
<dbReference type="InterPro" id="IPR040692">
    <property type="entry name" value="UGGT_TRXL_3"/>
</dbReference>
<evidence type="ECO:0000259" key="13">
    <source>
        <dbReference type="Pfam" id="PF18402"/>
    </source>
</evidence>
<evidence type="ECO:0000256" key="7">
    <source>
        <dbReference type="ARBA" id="ARBA00022824"/>
    </source>
</evidence>
<dbReference type="PROSITE" id="PS51257">
    <property type="entry name" value="PROKAR_LIPOPROTEIN"/>
    <property type="match status" value="1"/>
</dbReference>
<evidence type="ECO:0000256" key="5">
    <source>
        <dbReference type="ARBA" id="ARBA00022679"/>
    </source>
</evidence>
<evidence type="ECO:0000256" key="10">
    <source>
        <dbReference type="SAM" id="SignalP"/>
    </source>
</evidence>
<feature type="compositionally biased region" description="Basic and acidic residues" evidence="9">
    <location>
        <begin position="1544"/>
        <end position="1553"/>
    </location>
</feature>
<dbReference type="SUPFAM" id="SSF53448">
    <property type="entry name" value="Nucleotide-diphospho-sugar transferases"/>
    <property type="match status" value="1"/>
</dbReference>
<dbReference type="InterPro" id="IPR040693">
    <property type="entry name" value="UGGT_TRXL_1"/>
</dbReference>
<dbReference type="Proteomes" id="UP000603453">
    <property type="component" value="Unassembled WGS sequence"/>
</dbReference>
<dbReference type="Pfam" id="PF06427">
    <property type="entry name" value="UDP-g_GGTase"/>
    <property type="match status" value="1"/>
</dbReference>
<name>A0A8H7QQ16_9FUNG</name>
<dbReference type="InterPro" id="IPR040694">
    <property type="entry name" value="UGGT_TRXL_2"/>
</dbReference>
<evidence type="ECO:0000313" key="16">
    <source>
        <dbReference type="EMBL" id="KAG2196556.1"/>
    </source>
</evidence>
<dbReference type="Pfam" id="PF18404">
    <property type="entry name" value="Glyco_transf_24"/>
    <property type="match status" value="1"/>
</dbReference>
<dbReference type="GO" id="GO:0005788">
    <property type="term" value="C:endoplasmic reticulum lumen"/>
    <property type="evidence" value="ECO:0007669"/>
    <property type="project" value="UniProtKB-SubCell"/>
</dbReference>
<keyword evidence="8" id="KW-0325">Glycoprotein</keyword>
<comment type="cofactor">
    <cofactor evidence="1">
        <name>Ca(2+)</name>
        <dbReference type="ChEBI" id="CHEBI:29108"/>
    </cofactor>
</comment>
<dbReference type="Pfam" id="PF18401">
    <property type="entry name" value="Thioredoxin_13"/>
    <property type="match status" value="1"/>
</dbReference>
<evidence type="ECO:0000256" key="6">
    <source>
        <dbReference type="ARBA" id="ARBA00022729"/>
    </source>
</evidence>
<dbReference type="FunFam" id="3.90.550.10:FF:000065">
    <property type="entry name" value="UDP-glucose:glycoprotein glucosyltransferase, putative"/>
    <property type="match status" value="1"/>
</dbReference>
<dbReference type="GO" id="GO:0003980">
    <property type="term" value="F:UDP-glucose:glycoprotein glucosyltransferase activity"/>
    <property type="evidence" value="ECO:0007669"/>
    <property type="project" value="InterPro"/>
</dbReference>
<comment type="caution">
    <text evidence="16">The sequence shown here is derived from an EMBL/GenBank/DDBJ whole genome shotgun (WGS) entry which is preliminary data.</text>
</comment>
<comment type="similarity">
    <text evidence="4">Belongs to the glycosyltransferase 8 family.</text>
</comment>
<evidence type="ECO:0000256" key="8">
    <source>
        <dbReference type="ARBA" id="ARBA00023180"/>
    </source>
</evidence>
<comment type="pathway">
    <text evidence="3">Protein modification; protein glycosylation.</text>
</comment>
<evidence type="ECO:0000259" key="15">
    <source>
        <dbReference type="Pfam" id="PF18404"/>
    </source>
</evidence>
<dbReference type="PANTHER" id="PTHR11226:SF0">
    <property type="entry name" value="UDP-GLUCOSE:GLYCOPROTEIN GLUCOSYLTRANSFERASE"/>
    <property type="match status" value="1"/>
</dbReference>
<dbReference type="CDD" id="cd06432">
    <property type="entry name" value="GT8_HUGT1_C_like"/>
    <property type="match status" value="1"/>
</dbReference>
<dbReference type="OrthoDB" id="27683at2759"/>
<evidence type="ECO:0000256" key="3">
    <source>
        <dbReference type="ARBA" id="ARBA00004922"/>
    </source>
</evidence>
<reference evidence="16" key="1">
    <citation type="submission" date="2020-12" db="EMBL/GenBank/DDBJ databases">
        <title>Metabolic potential, ecology and presence of endohyphal bacteria is reflected in genomic diversity of Mucoromycotina.</title>
        <authorList>
            <person name="Muszewska A."/>
            <person name="Okrasinska A."/>
            <person name="Steczkiewicz K."/>
            <person name="Drgas O."/>
            <person name="Orlowska M."/>
            <person name="Perlinska-Lenart U."/>
            <person name="Aleksandrzak-Piekarczyk T."/>
            <person name="Szatraj K."/>
            <person name="Zielenkiewicz U."/>
            <person name="Pilsyk S."/>
            <person name="Malc E."/>
            <person name="Mieczkowski P."/>
            <person name="Kruszewska J.S."/>
            <person name="Biernat P."/>
            <person name="Pawlowska J."/>
        </authorList>
    </citation>
    <scope>NUCLEOTIDE SEQUENCE</scope>
    <source>
        <strain evidence="16">WA0000017839</strain>
    </source>
</reference>
<dbReference type="Pfam" id="PF18400">
    <property type="entry name" value="Thioredoxin_12"/>
    <property type="match status" value="1"/>
</dbReference>
<keyword evidence="5" id="KW-0808">Transferase</keyword>
<evidence type="ECO:0000259" key="14">
    <source>
        <dbReference type="Pfam" id="PF18403"/>
    </source>
</evidence>
<dbReference type="InterPro" id="IPR040525">
    <property type="entry name" value="UGGT_TRXL_4"/>
</dbReference>
<evidence type="ECO:0000256" key="9">
    <source>
        <dbReference type="SAM" id="MobiDB-lite"/>
    </source>
</evidence>
<proteinExistence type="inferred from homology"/>
<keyword evidence="6 10" id="KW-0732">Signal</keyword>
<organism evidence="16 17">
    <name type="scientific">Mucor saturninus</name>
    <dbReference type="NCBI Taxonomy" id="64648"/>
    <lineage>
        <taxon>Eukaryota</taxon>
        <taxon>Fungi</taxon>
        <taxon>Fungi incertae sedis</taxon>
        <taxon>Mucoromycota</taxon>
        <taxon>Mucoromycotina</taxon>
        <taxon>Mucoromycetes</taxon>
        <taxon>Mucorales</taxon>
        <taxon>Mucorineae</taxon>
        <taxon>Mucoraceae</taxon>
        <taxon>Mucor</taxon>
    </lineage>
</organism>
<dbReference type="Pfam" id="PF18403">
    <property type="entry name" value="Thioredoxin_15"/>
    <property type="match status" value="1"/>
</dbReference>
<dbReference type="InterPro" id="IPR009448">
    <property type="entry name" value="UDP-g_GGtrans"/>
</dbReference>
<dbReference type="InterPro" id="IPR040497">
    <property type="entry name" value="Glyco_transf_24"/>
</dbReference>
<sequence length="1553" mass="176626">MGIPRITKAILGLLALSACLLSVRADSPVVDLTLVAPWNAPSLLIEIAETVATHNETSYFNMIQEFISLEKEASSWTDQQLYNEAINVVSSLGKDQTNFLKIALAVHEAAPRIEAYNQYYTESVVPSLASYDDGCEVWAQVNNKQLCDYQEFLKAFKDIENSEETRKLLSFDHVIYPTSKELSKKTIVLYTNKFSFKFAEFHNYLTKAVVDHDITYVIRYRPPLSNMAPGAPLYLSGYGVEMALKKTDYLVIDDRNSKDESSIKDKISNIGKKIGQTLFQTGQKATINPLTPTEIQTLGIKAAQYVAKSSNPLETLTRLSQDFPKYAKSLSDVELDRDFEQEISENQASFLRGGSNAVWLNGKGLDFNQVDPFYLVRALRTERKLIQSMQDLGFNAKESIQIISSPVLTKASRSNVKTADGVYDVRDTLEEPFVTWWNDLEKDSRYQEWSSNMQEYLRPAYPGQLPPVKKNLFNLILIEDLSQLESLNRIINEIQMMIKRTIPIRFGTVSIVKDEYSTSTVIAKALNYLIEEYGKAQGMFFLAQILESTKLEQIKEPTMDIVHASFKKSVSGKPKSNVKKPFKEALETQNSFAKSSQDFLKRLGITEVGVENGVMFMNGKLIEFNEDRPWVHVLMPTLTEQTKIIQSMVYNGQLTDDYDFYDHVLTQPNVARTRNSFIMPSNTHPLRILEFSNIKNAEQLKYFQANEDEIPNTNIWVLADFNSLSGLKLGHEALLFAESNPKVRISLAHNPSVSVDPALNADNELNFSDLLFDVIYSQKIGLTELLNLFYREIETHGDNTLSTKDLPKAVTPGSPIIELVAKEKSNEWNKLSALFEKDGLENPFSGVIINGRVIGSLPDDADFTKENFVSLFNFEYSKRIGPIEEAIFESEHKFNEQTHYADVLAKVTALIENDKNEAKNSMTEDTDPVNRNRIYQLIQGDTHSRIVAGDTENTFLEIGMIIDPLSEAAQKWTPVIQALSEIDGVSVIIYLNPDSDLSEMPLKRFYRYVFDKELRFDKATGDQLVPTAYFEDLPVDPLYTLGVETTNAWHVTVREANMDLDNILLTSLKNNQLGVSAMYELESILIEGHCLDSTTRSPPRGLQFEISSPNHEKKDTLVMANLGYFQLKARPGIWNLGLRRGRSSEIYSIESIGTKGKWNWNATANKEDNSVLALTSFEGLTVMPLVHKNPGMETEDVLETAEDKKSSEEDGLWSSLSNKFFGKKDSQDDTALVAQQKQAEINIFSVASGKLYERFLSIMIASVMEHTNSSVKFWFIENFLSPEFKDFVPHMAKEYGFDYEMITYKWPSWLRAQHEKQRTIWGYKILFLDVLFPLSLDKVIFVDADQIVRADLKELVDMDLKGAPYGYTPFCSDRTEMDGFRFWSEGYWKNHLRGRPYHISALYVVDLVRFRQLAAGDRLRSQYQQLSADPNSLANLDQDLPNNMQHIVPIFSLPQEWLWCETWCSDESLKTAKTIDLCNNPLTKEPKLDRARRQIPEWESYDDKIDKLRAQVANSHSVPVTIINHDQIIISAPSDINDETPDVTDGKHVKDEL</sequence>
<feature type="signal peptide" evidence="10">
    <location>
        <begin position="1"/>
        <end position="25"/>
    </location>
</feature>
<dbReference type="EMBL" id="JAEPRD010000144">
    <property type="protein sequence ID" value="KAG2196556.1"/>
    <property type="molecule type" value="Genomic_DNA"/>
</dbReference>
<evidence type="ECO:0000259" key="11">
    <source>
        <dbReference type="Pfam" id="PF18400"/>
    </source>
</evidence>
<feature type="chain" id="PRO_5034248247" description="UDP-glucose:glycoprotein glucosyltransferase" evidence="10">
    <location>
        <begin position="26"/>
        <end position="1553"/>
    </location>
</feature>
<evidence type="ECO:0000313" key="17">
    <source>
        <dbReference type="Proteomes" id="UP000603453"/>
    </source>
</evidence>
<evidence type="ECO:0000259" key="12">
    <source>
        <dbReference type="Pfam" id="PF18401"/>
    </source>
</evidence>
<feature type="domain" description="UGGT thioredoxin-like" evidence="11">
    <location>
        <begin position="40"/>
        <end position="225"/>
    </location>
</feature>
<feature type="region of interest" description="Disordered" evidence="9">
    <location>
        <begin position="1533"/>
        <end position="1553"/>
    </location>
</feature>
<dbReference type="InterPro" id="IPR029044">
    <property type="entry name" value="Nucleotide-diphossugar_trans"/>
</dbReference>
<feature type="domain" description="Glucosyltransferase 24 catalytic" evidence="15">
    <location>
        <begin position="1241"/>
        <end position="1508"/>
    </location>
</feature>
<dbReference type="UniPathway" id="UPA00378"/>
<feature type="domain" description="UGGT thioredoxin-like" evidence="12">
    <location>
        <begin position="285"/>
        <end position="414"/>
    </location>
</feature>
<comment type="subcellular location">
    <subcellularLocation>
        <location evidence="2">Endoplasmic reticulum lumen</location>
    </subcellularLocation>
</comment>
<dbReference type="PANTHER" id="PTHR11226">
    <property type="entry name" value="UDP-GLUCOSE GLYCOPROTEIN:GLUCOSYLTRANSFERASE"/>
    <property type="match status" value="1"/>
</dbReference>
<evidence type="ECO:0008006" key="18">
    <source>
        <dbReference type="Google" id="ProtNLM"/>
    </source>
</evidence>
<dbReference type="GO" id="GO:0051082">
    <property type="term" value="F:unfolded protein binding"/>
    <property type="evidence" value="ECO:0007669"/>
    <property type="project" value="TreeGrafter"/>
</dbReference>
<gene>
    <name evidence="16" type="ORF">INT47_010395</name>
</gene>
<protein>
    <recommendedName>
        <fullName evidence="18">UDP-glucose:glycoprotein glucosyltransferase</fullName>
    </recommendedName>
</protein>
<evidence type="ECO:0000256" key="1">
    <source>
        <dbReference type="ARBA" id="ARBA00001913"/>
    </source>
</evidence>
<keyword evidence="17" id="KW-1185">Reference proteome</keyword>
<dbReference type="GO" id="GO:0036503">
    <property type="term" value="P:ERAD pathway"/>
    <property type="evidence" value="ECO:0007669"/>
    <property type="project" value="TreeGrafter"/>
</dbReference>
<evidence type="ECO:0000256" key="2">
    <source>
        <dbReference type="ARBA" id="ARBA00004319"/>
    </source>
</evidence>